<dbReference type="AlphaFoldDB" id="A0A7R9F9N6"/>
<reference evidence="7" key="1">
    <citation type="submission" date="2020-11" db="EMBL/GenBank/DDBJ databases">
        <authorList>
            <person name="Tran Van P."/>
        </authorList>
    </citation>
    <scope>NUCLEOTIDE SEQUENCE</scope>
</reference>
<dbReference type="PANTHER" id="PTHR16557:SF2">
    <property type="entry name" value="NUCLEIC ACID DIOXYGENASE ALKBH1"/>
    <property type="match status" value="1"/>
</dbReference>
<accession>A0A7R9F9N6</accession>
<dbReference type="GO" id="GO:0035516">
    <property type="term" value="F:broad specificity oxidative DNA demethylase activity"/>
    <property type="evidence" value="ECO:0007669"/>
    <property type="project" value="TreeGrafter"/>
</dbReference>
<dbReference type="InterPro" id="IPR027450">
    <property type="entry name" value="AlkB-like"/>
</dbReference>
<evidence type="ECO:0000256" key="1">
    <source>
        <dbReference type="ARBA" id="ARBA00022723"/>
    </source>
</evidence>
<keyword evidence="4 5" id="KW-0408">Iron</keyword>
<dbReference type="PANTHER" id="PTHR16557">
    <property type="entry name" value="ALKYLATED DNA REPAIR PROTEIN ALKB-RELATED"/>
    <property type="match status" value="1"/>
</dbReference>
<gene>
    <name evidence="7" type="ORF">TBIB3V08_LOCUS11774</name>
</gene>
<dbReference type="SUPFAM" id="SSF51197">
    <property type="entry name" value="Clavaminate synthase-like"/>
    <property type="match status" value="2"/>
</dbReference>
<organism evidence="7">
    <name type="scientific">Timema bartmani</name>
    <dbReference type="NCBI Taxonomy" id="61472"/>
    <lineage>
        <taxon>Eukaryota</taxon>
        <taxon>Metazoa</taxon>
        <taxon>Ecdysozoa</taxon>
        <taxon>Arthropoda</taxon>
        <taxon>Hexapoda</taxon>
        <taxon>Insecta</taxon>
        <taxon>Pterygota</taxon>
        <taxon>Neoptera</taxon>
        <taxon>Polyneoptera</taxon>
        <taxon>Phasmatodea</taxon>
        <taxon>Timematodea</taxon>
        <taxon>Timematoidea</taxon>
        <taxon>Timematidae</taxon>
        <taxon>Timema</taxon>
    </lineage>
</organism>
<protein>
    <recommendedName>
        <fullName evidence="6">Fe2OG dioxygenase domain-containing protein</fullName>
    </recommendedName>
</protein>
<evidence type="ECO:0000256" key="2">
    <source>
        <dbReference type="ARBA" id="ARBA00022964"/>
    </source>
</evidence>
<dbReference type="EMBL" id="OD571843">
    <property type="protein sequence ID" value="CAD7449500.1"/>
    <property type="molecule type" value="Genomic_DNA"/>
</dbReference>
<dbReference type="PROSITE" id="PS51471">
    <property type="entry name" value="FE2OG_OXY"/>
    <property type="match status" value="1"/>
</dbReference>
<dbReference type="GO" id="GO:0035513">
    <property type="term" value="P:oxidative RNA demethylation"/>
    <property type="evidence" value="ECO:0007669"/>
    <property type="project" value="TreeGrafter"/>
</dbReference>
<evidence type="ECO:0000256" key="5">
    <source>
        <dbReference type="PIRSR" id="PIRSR604574-2"/>
    </source>
</evidence>
<dbReference type="InterPro" id="IPR037151">
    <property type="entry name" value="AlkB-like_sf"/>
</dbReference>
<comment type="cofactor">
    <cofactor evidence="5">
        <name>Fe(2+)</name>
        <dbReference type="ChEBI" id="CHEBI:29033"/>
    </cofactor>
    <text evidence="5">Binds 1 Fe(2+) ion per subunit.</text>
</comment>
<keyword evidence="3" id="KW-0560">Oxidoreductase</keyword>
<dbReference type="GO" id="GO:0008198">
    <property type="term" value="F:ferrous iron binding"/>
    <property type="evidence" value="ECO:0007669"/>
    <property type="project" value="TreeGrafter"/>
</dbReference>
<dbReference type="GO" id="GO:0005634">
    <property type="term" value="C:nucleus"/>
    <property type="evidence" value="ECO:0007669"/>
    <property type="project" value="TreeGrafter"/>
</dbReference>
<name>A0A7R9F9N6_9NEOP</name>
<dbReference type="GO" id="GO:0005737">
    <property type="term" value="C:cytoplasm"/>
    <property type="evidence" value="ECO:0007669"/>
    <property type="project" value="TreeGrafter"/>
</dbReference>
<dbReference type="GO" id="GO:0035515">
    <property type="term" value="F:oxidative RNA demethylase activity"/>
    <property type="evidence" value="ECO:0007669"/>
    <property type="project" value="TreeGrafter"/>
</dbReference>
<evidence type="ECO:0000256" key="4">
    <source>
        <dbReference type="ARBA" id="ARBA00023004"/>
    </source>
</evidence>
<evidence type="ECO:0000256" key="3">
    <source>
        <dbReference type="ARBA" id="ARBA00023002"/>
    </source>
</evidence>
<feature type="binding site" evidence="5">
    <location>
        <position position="161"/>
    </location>
    <ligand>
        <name>Fe cation</name>
        <dbReference type="ChEBI" id="CHEBI:24875"/>
        <note>catalytic</note>
    </ligand>
</feature>
<proteinExistence type="predicted"/>
<dbReference type="InterPro" id="IPR004574">
    <property type="entry name" value="Alkb"/>
</dbReference>
<evidence type="ECO:0000313" key="7">
    <source>
        <dbReference type="EMBL" id="CAD7449500.1"/>
    </source>
</evidence>
<dbReference type="InterPro" id="IPR005123">
    <property type="entry name" value="Oxoglu/Fe-dep_dioxygenase_dom"/>
</dbReference>
<evidence type="ECO:0000259" key="6">
    <source>
        <dbReference type="PROSITE" id="PS51471"/>
    </source>
</evidence>
<feature type="binding site" evidence="5">
    <location>
        <position position="163"/>
    </location>
    <ligand>
        <name>Fe cation</name>
        <dbReference type="ChEBI" id="CHEBI:24875"/>
        <note>catalytic</note>
    </ligand>
</feature>
<feature type="domain" description="Fe2OG dioxygenase" evidence="6">
    <location>
        <begin position="143"/>
        <end position="287"/>
    </location>
</feature>
<keyword evidence="2" id="KW-0223">Dioxygenase</keyword>
<keyword evidence="1 5" id="KW-0479">Metal-binding</keyword>
<sequence length="362" mass="41259">MYNVGLTLSFKWTVKPIHCIDNGTVQQVCGLKPLSEWHLYELNSNPGQRYWVCRCLRDYTHKPQRLNLDAHGDLKNGEKWWELCNKSIENKQRLLQKLRWATLGYHHNWDSKMYSQEAHDTFPADLATICQFVARVAGFEDFSAEAAIVNFYHMDSTLSGHTDHSEVDRNAPLLSFRWTGMLRYCPSGKLLLLGWHADHSEVDRNAPLLSLSFGQSAIFLIGGLTVEEKPTALLVESGDIVIMSGRSRLCYHGVPRITPASHTPWTEITSVEDLPKCSCAQVGGLCDKQQNTDIGCRKCEESLTEETINRVVLGDFVGNKFDVKLVKNCLDLSFWEPFEEYLNESRINLNVRQVLHRGQNCL</sequence>
<feature type="binding site" evidence="5">
    <location>
        <position position="252"/>
    </location>
    <ligand>
        <name>Fe cation</name>
        <dbReference type="ChEBI" id="CHEBI:24875"/>
        <note>catalytic</note>
    </ligand>
</feature>
<dbReference type="Pfam" id="PF13532">
    <property type="entry name" value="2OG-FeII_Oxy_2"/>
    <property type="match status" value="2"/>
</dbReference>
<dbReference type="Gene3D" id="2.60.120.590">
    <property type="entry name" value="Alpha-ketoglutarate-dependent dioxygenase AlkB-like"/>
    <property type="match status" value="2"/>
</dbReference>